<dbReference type="Pfam" id="PF10502">
    <property type="entry name" value="Peptidase_S26"/>
    <property type="match status" value="2"/>
</dbReference>
<comment type="similarity">
    <text evidence="2 6">Belongs to the peptidase S26 family.</text>
</comment>
<dbReference type="EMBL" id="JAUOEL010000006">
    <property type="protein sequence ID" value="MDO5975929.1"/>
    <property type="molecule type" value="Genomic_DNA"/>
</dbReference>
<dbReference type="InterPro" id="IPR000223">
    <property type="entry name" value="Pept_S26A_signal_pept_1"/>
</dbReference>
<dbReference type="InterPro" id="IPR019758">
    <property type="entry name" value="Pept_S26A_signal_pept_1_CS"/>
</dbReference>
<dbReference type="GO" id="GO:0009003">
    <property type="term" value="F:signal peptidase activity"/>
    <property type="evidence" value="ECO:0007669"/>
    <property type="project" value="UniProtKB-EC"/>
</dbReference>
<dbReference type="InterPro" id="IPR019533">
    <property type="entry name" value="Peptidase_S26"/>
</dbReference>
<comment type="caution">
    <text evidence="8">The sequence shown here is derived from an EMBL/GenBank/DDBJ whole genome shotgun (WGS) entry which is preliminary data.</text>
</comment>
<dbReference type="PROSITE" id="PS00761">
    <property type="entry name" value="SPASE_I_3"/>
    <property type="match status" value="1"/>
</dbReference>
<evidence type="ECO:0000259" key="7">
    <source>
        <dbReference type="Pfam" id="PF10502"/>
    </source>
</evidence>
<evidence type="ECO:0000256" key="1">
    <source>
        <dbReference type="ARBA" id="ARBA00000677"/>
    </source>
</evidence>
<keyword evidence="5 6" id="KW-0378">Hydrolase</keyword>
<proteinExistence type="inferred from homology"/>
<comment type="subcellular location">
    <subcellularLocation>
        <location evidence="6">Membrane</location>
        <topology evidence="6">Single-pass type II membrane protein</topology>
    </subcellularLocation>
</comment>
<evidence type="ECO:0000256" key="6">
    <source>
        <dbReference type="RuleBase" id="RU362042"/>
    </source>
</evidence>
<evidence type="ECO:0000313" key="9">
    <source>
        <dbReference type="Proteomes" id="UP001176806"/>
    </source>
</evidence>
<feature type="domain" description="Peptidase S26" evidence="7">
    <location>
        <begin position="26"/>
        <end position="173"/>
    </location>
</feature>
<dbReference type="PANTHER" id="PTHR43390:SF1">
    <property type="entry name" value="CHLOROPLAST PROCESSING PEPTIDASE"/>
    <property type="match status" value="1"/>
</dbReference>
<dbReference type="SUPFAM" id="SSF51306">
    <property type="entry name" value="LexA/Signal peptidase"/>
    <property type="match status" value="1"/>
</dbReference>
<keyword evidence="6" id="KW-0645">Protease</keyword>
<sequence>MLLLFGLFHLIRFIKHPVFYKYTKNIYFLFLIFSASVSIKILLFDIYKIPSSSMNNTLYYGDVIIVNKLKYGPKLPRSPFEIPWVNIAFYLNDKTRASMNSNWWKYKRLSGTTIIKNGDIMVFDINKNTYVKRCMAIAGDTIIIKQGDVYINNKLLYPSNLILNKYEFKVNDRKTFNNKLDSLGLNIEYNRTKQDHFIATLSIQDKNKLVGLNLIKGIKIVTPPLNAYPKSKHNKWSWDEYGPYIIPKKEMRINLNPKNYLLYKKLIYAYEGVKIKNIRGVYLINGEKENHYIFKKNYYFMLGDNRKNSKDSRYLGPVPEEQIVGKVQCVLFSNYQDKFRWDRLFKTVN</sequence>
<dbReference type="RefSeq" id="WP_303303335.1">
    <property type="nucleotide sequence ID" value="NZ_BAABDA010000046.1"/>
</dbReference>
<keyword evidence="9" id="KW-1185">Reference proteome</keyword>
<dbReference type="Proteomes" id="UP001176806">
    <property type="component" value="Unassembled WGS sequence"/>
</dbReference>
<evidence type="ECO:0000256" key="2">
    <source>
        <dbReference type="ARBA" id="ARBA00009370"/>
    </source>
</evidence>
<gene>
    <name evidence="8" type="primary">lepB</name>
    <name evidence="8" type="ORF">Q4Q40_17160</name>
</gene>
<protein>
    <recommendedName>
        <fullName evidence="4 6">Signal peptidase I</fullName>
        <ecNumber evidence="3 6">3.4.21.89</ecNumber>
    </recommendedName>
</protein>
<dbReference type="PRINTS" id="PR00727">
    <property type="entry name" value="LEADERPTASE"/>
</dbReference>
<comment type="catalytic activity">
    <reaction evidence="1 6">
        <text>Cleavage of hydrophobic, N-terminal signal or leader sequences from secreted and periplasmic proteins.</text>
        <dbReference type="EC" id="3.4.21.89"/>
    </reaction>
</comment>
<dbReference type="InterPro" id="IPR036286">
    <property type="entry name" value="LexA/Signal_pep-like_sf"/>
</dbReference>
<evidence type="ECO:0000256" key="4">
    <source>
        <dbReference type="ARBA" id="ARBA00019232"/>
    </source>
</evidence>
<dbReference type="EC" id="3.4.21.89" evidence="3 6"/>
<evidence type="ECO:0000256" key="3">
    <source>
        <dbReference type="ARBA" id="ARBA00013208"/>
    </source>
</evidence>
<feature type="domain" description="Peptidase S26" evidence="7">
    <location>
        <begin position="294"/>
        <end position="331"/>
    </location>
</feature>
<dbReference type="Gene3D" id="2.10.109.10">
    <property type="entry name" value="Umud Fragment, subunit A"/>
    <property type="match status" value="2"/>
</dbReference>
<dbReference type="NCBIfam" id="TIGR02227">
    <property type="entry name" value="sigpep_I_bact"/>
    <property type="match status" value="2"/>
</dbReference>
<dbReference type="CDD" id="cd06530">
    <property type="entry name" value="S26_SPase_I"/>
    <property type="match status" value="2"/>
</dbReference>
<accession>A0ABT8WS40</accession>
<evidence type="ECO:0000256" key="5">
    <source>
        <dbReference type="ARBA" id="ARBA00022801"/>
    </source>
</evidence>
<organism evidence="8 9">
    <name type="scientific">Flavivirga jejuensis</name>
    <dbReference type="NCBI Taxonomy" id="870487"/>
    <lineage>
        <taxon>Bacteria</taxon>
        <taxon>Pseudomonadati</taxon>
        <taxon>Bacteroidota</taxon>
        <taxon>Flavobacteriia</taxon>
        <taxon>Flavobacteriales</taxon>
        <taxon>Flavobacteriaceae</taxon>
        <taxon>Flavivirga</taxon>
    </lineage>
</organism>
<reference evidence="8" key="1">
    <citation type="submission" date="2023-07" db="EMBL/GenBank/DDBJ databases">
        <title>Two novel species in the genus Flavivirga.</title>
        <authorList>
            <person name="Kwon K."/>
        </authorList>
    </citation>
    <scope>NUCLEOTIDE SEQUENCE</scope>
    <source>
        <strain evidence="8">KACC 14158</strain>
    </source>
</reference>
<name>A0ABT8WS40_9FLAO</name>
<dbReference type="PANTHER" id="PTHR43390">
    <property type="entry name" value="SIGNAL PEPTIDASE I"/>
    <property type="match status" value="1"/>
</dbReference>
<evidence type="ECO:0000313" key="8">
    <source>
        <dbReference type="EMBL" id="MDO5975929.1"/>
    </source>
</evidence>